<accession>A0A418WL86</accession>
<comment type="caution">
    <text evidence="3">The sequence shown here is derived from an EMBL/GenBank/DDBJ whole genome shotgun (WGS) entry which is preliminary data.</text>
</comment>
<gene>
    <name evidence="3" type="ORF">D3876_11410</name>
</gene>
<organism evidence="3 4">
    <name type="scientific">Sphingomonas cavernae</name>
    <dbReference type="NCBI Taxonomy" id="2320861"/>
    <lineage>
        <taxon>Bacteria</taxon>
        <taxon>Pseudomonadati</taxon>
        <taxon>Pseudomonadota</taxon>
        <taxon>Alphaproteobacteria</taxon>
        <taxon>Sphingomonadales</taxon>
        <taxon>Sphingomonadaceae</taxon>
        <taxon>Sphingomonas</taxon>
    </lineage>
</organism>
<proteinExistence type="predicted"/>
<evidence type="ECO:0000259" key="2">
    <source>
        <dbReference type="Pfam" id="PF23666"/>
    </source>
</evidence>
<keyword evidence="4" id="KW-1185">Reference proteome</keyword>
<dbReference type="Proteomes" id="UP000286100">
    <property type="component" value="Unassembled WGS sequence"/>
</dbReference>
<feature type="domain" description="Tip attachment protein J" evidence="1">
    <location>
        <begin position="229"/>
        <end position="386"/>
    </location>
</feature>
<feature type="domain" description="Rcc01698-like C-terminal" evidence="2">
    <location>
        <begin position="483"/>
        <end position="578"/>
    </location>
</feature>
<reference evidence="3 4" key="1">
    <citation type="submission" date="2018-09" db="EMBL/GenBank/DDBJ databases">
        <authorList>
            <person name="Zhu H."/>
        </authorList>
    </citation>
    <scope>NUCLEOTIDE SEQUENCE [LARGE SCALE GENOMIC DNA]</scope>
    <source>
        <strain evidence="3 4">K2R01-6</strain>
    </source>
</reference>
<dbReference type="InterPro" id="IPR056490">
    <property type="entry name" value="Rcc01698_C"/>
</dbReference>
<dbReference type="RefSeq" id="WP_119762274.1">
    <property type="nucleotide sequence ID" value="NZ_QYUM01000003.1"/>
</dbReference>
<dbReference type="EMBL" id="QYUM01000003">
    <property type="protein sequence ID" value="RJF90793.1"/>
    <property type="molecule type" value="Genomic_DNA"/>
</dbReference>
<evidence type="ECO:0000313" key="3">
    <source>
        <dbReference type="EMBL" id="RJF90793.1"/>
    </source>
</evidence>
<dbReference type="InterPro" id="IPR032876">
    <property type="entry name" value="J_dom"/>
</dbReference>
<dbReference type="AlphaFoldDB" id="A0A418WL86"/>
<dbReference type="Pfam" id="PF23666">
    <property type="entry name" value="Rcc01698_C"/>
    <property type="match status" value="1"/>
</dbReference>
<protein>
    <submittedName>
        <fullName evidence="3">Uncharacterized protein</fullName>
    </submittedName>
</protein>
<evidence type="ECO:0000259" key="1">
    <source>
        <dbReference type="Pfam" id="PF13550"/>
    </source>
</evidence>
<dbReference type="Pfam" id="PF13550">
    <property type="entry name" value="Phage-tail_3"/>
    <property type="match status" value="1"/>
</dbReference>
<sequence length="731" mass="75772">MATLVLTAVGTIFGGPMGAAIGAMIGQQIDQNVLFKPKNRQGPRLGDLAVQTSSYGSPIPVLFGTMRVAGTVIWATDLREERTRSGGGKGRPKATNYSYSASFAVALSARAIIGVRRIWADGKLLRGAGGDFKTATGFRVHAGGEGQAADPLIAAAEGIGGTPAYRGMAYAVFEDFQLADYGNRIPSLTFEVEADPAPVPISTIADVLSDGAVGGTLSRRLGGYAASGDSVRGAIETLARAAPLSLSDAGDRLELVAEDAPVLTIAASELGAAAGGAGAAARDERSTSTLVAPGEIALSYYEPARDYQAGLHRARRPGNGRRVERIELPAALDAGEAKAMAEANLARGLTGRVQRTARLSWRHLGIAPSQIVAIDGVPGLWRVAEAEVERMAVALTLVRHRGGSITLMPPAEPGRPAPQPDLIHGPTVIQAFELPELGEALASAPRIMTAAAGSSAGWRGAALAVSHDAGFSWEDRGSTAAPATMGAAVTALAPGDTLCFDDIGAVEIALLNSGMQLADADDARLTAGANLALLGNELIQFGSAEPIGVGRYRLRRLLRGRRGTEFAVADHSPGERFILIEPQTLAMIDIPASMIGGEMLTMASGVGDDVAVQRAVPIIGSSVRPPSPVALDAIPDSDGGYRLTWIRRSRLGWRWVDSIDAPLGEEKELYRITVLRGGAVVRVTESEVSEFDYPAAAIAADSAGESAVTILVAQVGAFAPSCPAAIVIPTD</sequence>
<dbReference type="OrthoDB" id="8445115at2"/>
<name>A0A418WL86_9SPHN</name>
<evidence type="ECO:0000313" key="4">
    <source>
        <dbReference type="Proteomes" id="UP000286100"/>
    </source>
</evidence>